<evidence type="ECO:0000256" key="3">
    <source>
        <dbReference type="ARBA" id="ARBA00022670"/>
    </source>
</evidence>
<dbReference type="RefSeq" id="WP_132224328.1">
    <property type="nucleotide sequence ID" value="NZ_JANKBG010000005.1"/>
</dbReference>
<dbReference type="Gene3D" id="2.40.30.40">
    <property type="entry name" value="Peptidase M42, domain 2"/>
    <property type="match status" value="1"/>
</dbReference>
<keyword evidence="4 8" id="KW-0479">Metal-binding</keyword>
<sequence length="354" mass="39100">MKEDLLRRLSNADAVASKEDEVREILYEELMDACDDISYDHLGSMLFHDKGSEKDGVKLMFAAHMDEVGFLVRHISDIGFVYLIALGGVLDKSKEMQKVRITTAEGKKVQGILNVTKNEQGAVKEMYVDVGCDTREEVEALGVAIGDMVCFASDCDILNRDAIIAGKAMDDRSGCYVIAEALKQLHACGHRCDLYMAATSSEEVGVRGGKTATYQIDPDIVFAIDVANNPELVKNYTNHRQIGKGCMIVHYDKTMAPNAKLLQFVKDTANKHGIPYQCDMFSGGGTDAGNAHLTRNGKLAIVIGIPLRYCHGAWSLVHQKDLEHAIALVRELALAIDKKRYETFIDFQGGKKYE</sequence>
<keyword evidence="10" id="KW-1185">Reference proteome</keyword>
<feature type="binding site" evidence="8">
    <location>
        <position position="170"/>
    </location>
    <ligand>
        <name>Zn(2+)</name>
        <dbReference type="ChEBI" id="CHEBI:29105"/>
        <label>1</label>
    </ligand>
</feature>
<evidence type="ECO:0000313" key="9">
    <source>
        <dbReference type="EMBL" id="TCU60536.1"/>
    </source>
</evidence>
<dbReference type="EMBL" id="SMBP01000006">
    <property type="protein sequence ID" value="TCU60536.1"/>
    <property type="molecule type" value="Genomic_DNA"/>
</dbReference>
<dbReference type="NCBIfam" id="NF007421">
    <property type="entry name" value="PRK09961.1"/>
    <property type="match status" value="1"/>
</dbReference>
<gene>
    <name evidence="9" type="ORF">EDD61_10644</name>
</gene>
<evidence type="ECO:0000256" key="4">
    <source>
        <dbReference type="ARBA" id="ARBA00022723"/>
    </source>
</evidence>
<evidence type="ECO:0000256" key="7">
    <source>
        <dbReference type="PIRSR" id="PIRSR001123-1"/>
    </source>
</evidence>
<evidence type="ECO:0000256" key="2">
    <source>
        <dbReference type="ARBA" id="ARBA00022438"/>
    </source>
</evidence>
<evidence type="ECO:0000256" key="6">
    <source>
        <dbReference type="PIRNR" id="PIRNR001123"/>
    </source>
</evidence>
<protein>
    <submittedName>
        <fullName evidence="9">Putative aminopeptidase FrvX</fullName>
    </submittedName>
</protein>
<feature type="binding site" evidence="8">
    <location>
        <position position="225"/>
    </location>
    <ligand>
        <name>Zn(2+)</name>
        <dbReference type="ChEBI" id="CHEBI:29105"/>
        <label>1</label>
    </ligand>
</feature>
<keyword evidence="5" id="KW-0378">Hydrolase</keyword>
<dbReference type="PIRSF" id="PIRSF001123">
    <property type="entry name" value="PepA_GA"/>
    <property type="match status" value="1"/>
</dbReference>
<dbReference type="Gene3D" id="3.40.630.10">
    <property type="entry name" value="Zn peptidases"/>
    <property type="match status" value="1"/>
</dbReference>
<evidence type="ECO:0000256" key="1">
    <source>
        <dbReference type="ARBA" id="ARBA00006272"/>
    </source>
</evidence>
<evidence type="ECO:0000256" key="8">
    <source>
        <dbReference type="PIRSR" id="PIRSR001123-2"/>
    </source>
</evidence>
<feature type="binding site" evidence="8">
    <location>
        <position position="203"/>
    </location>
    <ligand>
        <name>Zn(2+)</name>
        <dbReference type="ChEBI" id="CHEBI:29105"/>
        <label>2</label>
    </ligand>
</feature>
<feature type="binding site" evidence="8">
    <location>
        <position position="170"/>
    </location>
    <ligand>
        <name>Zn(2+)</name>
        <dbReference type="ChEBI" id="CHEBI:29105"/>
        <label>2</label>
    </ligand>
</feature>
<dbReference type="InterPro" id="IPR023367">
    <property type="entry name" value="Peptidase_M42_dom2"/>
</dbReference>
<evidence type="ECO:0000313" key="10">
    <source>
        <dbReference type="Proteomes" id="UP000295773"/>
    </source>
</evidence>
<organism evidence="9 10">
    <name type="scientific">Longicatena caecimuris</name>
    <dbReference type="NCBI Taxonomy" id="1796635"/>
    <lineage>
        <taxon>Bacteria</taxon>
        <taxon>Bacillati</taxon>
        <taxon>Bacillota</taxon>
        <taxon>Erysipelotrichia</taxon>
        <taxon>Erysipelotrichales</taxon>
        <taxon>Erysipelotrichaceae</taxon>
        <taxon>Longicatena</taxon>
    </lineage>
</organism>
<proteinExistence type="inferred from homology"/>
<feature type="active site" description="Proton acceptor" evidence="7">
    <location>
        <position position="202"/>
    </location>
</feature>
<evidence type="ECO:0000256" key="5">
    <source>
        <dbReference type="ARBA" id="ARBA00022801"/>
    </source>
</evidence>
<reference evidence="9 10" key="1">
    <citation type="submission" date="2019-03" db="EMBL/GenBank/DDBJ databases">
        <title>Genomic Encyclopedia of Type Strains, Phase IV (KMG-IV): sequencing the most valuable type-strain genomes for metagenomic binning, comparative biology and taxonomic classification.</title>
        <authorList>
            <person name="Goeker M."/>
        </authorList>
    </citation>
    <scope>NUCLEOTIDE SEQUENCE [LARGE SCALE GENOMIC DNA]</scope>
    <source>
        <strain evidence="9 10">DSM 29481</strain>
    </source>
</reference>
<dbReference type="GO" id="GO:0046872">
    <property type="term" value="F:metal ion binding"/>
    <property type="evidence" value="ECO:0007669"/>
    <property type="project" value="UniProtKB-UniRule"/>
</dbReference>
<dbReference type="AlphaFoldDB" id="A0A4R3TGN9"/>
<dbReference type="SUPFAM" id="SSF101821">
    <property type="entry name" value="Aminopeptidase/glucanase lid domain"/>
    <property type="match status" value="1"/>
</dbReference>
<feature type="binding site" evidence="8">
    <location>
        <position position="64"/>
    </location>
    <ligand>
        <name>Zn(2+)</name>
        <dbReference type="ChEBI" id="CHEBI:29105"/>
        <label>1</label>
    </ligand>
</feature>
<keyword evidence="3" id="KW-0645">Protease</keyword>
<comment type="cofactor">
    <cofactor evidence="8">
        <name>a divalent metal cation</name>
        <dbReference type="ChEBI" id="CHEBI:60240"/>
    </cofactor>
    <text evidence="8">Binds 2 divalent metal cations per subunit.</text>
</comment>
<dbReference type="Pfam" id="PF05343">
    <property type="entry name" value="Peptidase_M42"/>
    <property type="match status" value="1"/>
</dbReference>
<keyword evidence="2 9" id="KW-0031">Aminopeptidase</keyword>
<dbReference type="InterPro" id="IPR008007">
    <property type="entry name" value="Peptidase_M42"/>
</dbReference>
<dbReference type="GO" id="GO:0006508">
    <property type="term" value="P:proteolysis"/>
    <property type="evidence" value="ECO:0007669"/>
    <property type="project" value="UniProtKB-KW"/>
</dbReference>
<accession>A0A4R3TGN9</accession>
<name>A0A4R3TGN9_9FIRM</name>
<dbReference type="Proteomes" id="UP000295773">
    <property type="component" value="Unassembled WGS sequence"/>
</dbReference>
<comment type="caution">
    <text evidence="9">The sequence shown here is derived from an EMBL/GenBank/DDBJ whole genome shotgun (WGS) entry which is preliminary data.</text>
</comment>
<dbReference type="GO" id="GO:0004177">
    <property type="term" value="F:aminopeptidase activity"/>
    <property type="evidence" value="ECO:0007669"/>
    <property type="project" value="UniProtKB-UniRule"/>
</dbReference>
<comment type="similarity">
    <text evidence="1 6">Belongs to the peptidase M42 family.</text>
</comment>
<dbReference type="InterPro" id="IPR051464">
    <property type="entry name" value="Peptidase_M42_aminopept"/>
</dbReference>
<dbReference type="PANTHER" id="PTHR32481:SF0">
    <property type="entry name" value="AMINOPEPTIDASE YPDE-RELATED"/>
    <property type="match status" value="1"/>
</dbReference>
<feature type="binding site" evidence="8">
    <location>
        <position position="311"/>
    </location>
    <ligand>
        <name>Zn(2+)</name>
        <dbReference type="ChEBI" id="CHEBI:29105"/>
        <label>2</label>
    </ligand>
</feature>
<dbReference type="PANTHER" id="PTHR32481">
    <property type="entry name" value="AMINOPEPTIDASE"/>
    <property type="match status" value="1"/>
</dbReference>
<dbReference type="SUPFAM" id="SSF53187">
    <property type="entry name" value="Zn-dependent exopeptidases"/>
    <property type="match status" value="1"/>
</dbReference>